<evidence type="ECO:0000313" key="3">
    <source>
        <dbReference type="Proteomes" id="UP000559027"/>
    </source>
</evidence>
<dbReference type="InterPro" id="IPR012337">
    <property type="entry name" value="RNaseH-like_sf"/>
</dbReference>
<dbReference type="OrthoDB" id="3258143at2759"/>
<gene>
    <name evidence="2" type="ORF">D9756_000878</name>
</gene>
<accession>A0A8H5GEB6</accession>
<evidence type="ECO:0000313" key="2">
    <source>
        <dbReference type="EMBL" id="KAF5363357.1"/>
    </source>
</evidence>
<keyword evidence="3" id="KW-1185">Reference proteome</keyword>
<comment type="caution">
    <text evidence="2">The sequence shown here is derived from an EMBL/GenBank/DDBJ whole genome shotgun (WGS) entry which is preliminary data.</text>
</comment>
<name>A0A8H5GEB6_9AGAR</name>
<dbReference type="EMBL" id="JAACJO010000001">
    <property type="protein sequence ID" value="KAF5363357.1"/>
    <property type="molecule type" value="Genomic_DNA"/>
</dbReference>
<feature type="compositionally biased region" description="Polar residues" evidence="1">
    <location>
        <begin position="631"/>
        <end position="644"/>
    </location>
</feature>
<dbReference type="SUPFAM" id="SSF53098">
    <property type="entry name" value="Ribonuclease H-like"/>
    <property type="match status" value="1"/>
</dbReference>
<dbReference type="Proteomes" id="UP000559027">
    <property type="component" value="Unassembled WGS sequence"/>
</dbReference>
<feature type="compositionally biased region" description="Polar residues" evidence="1">
    <location>
        <begin position="611"/>
        <end position="622"/>
    </location>
</feature>
<organism evidence="2 3">
    <name type="scientific">Leucocoprinus leucothites</name>
    <dbReference type="NCBI Taxonomy" id="201217"/>
    <lineage>
        <taxon>Eukaryota</taxon>
        <taxon>Fungi</taxon>
        <taxon>Dikarya</taxon>
        <taxon>Basidiomycota</taxon>
        <taxon>Agaricomycotina</taxon>
        <taxon>Agaricomycetes</taxon>
        <taxon>Agaricomycetidae</taxon>
        <taxon>Agaricales</taxon>
        <taxon>Agaricineae</taxon>
        <taxon>Agaricaceae</taxon>
        <taxon>Leucocoprinus</taxon>
    </lineage>
</organism>
<dbReference type="AlphaFoldDB" id="A0A8H5GEB6"/>
<feature type="region of interest" description="Disordered" evidence="1">
    <location>
        <begin position="529"/>
        <end position="550"/>
    </location>
</feature>
<sequence length="679" mass="73574">MSGTEALAGLILVHLHLKKLTLQSLFCIATLSHTHPLRSLVGRGTLAEAASKLPQLTEHFDMDAAKAHSGHQLMDCFVDRVKFKEVNNDQDDADKLWALESAYKHARSNLDYVMVATDASVCTNHTIQAVAAVCLLHRDELLQQFCCAVGKATALDAELFALHLGVEHACHVPGTKSIVLFTNHIAAVSMGAHPSTTLGYLYKAEVKACKDEWTRLFAIPTYTVSTYILTTNTIEMTAPWHWVDLKGTPLPSSDPINIANTETHVSSSKHDQSVSLALSIKLTRHLVHDDAKSAASSRAGSEEEDSGVSDSDLSDVSIPSSPIIVPAALLCAASHSSLRTSPPPLLHVKQARACEAHWSLDTTPKAISRTASISAYNGFKSPIPFHPFGEGFIAKAVPSSTLATFFASSSDTNDITLDITTQLQKSRPAQPHLPDLKDPSNTATKETVIVGEAAFKALEVLKYVTNFFRYHVALGWRPREKDPRFPQMGEPIYCLLTTMFESGWDCLPINSESGLMIVEVLRQYLSPPSNIPIMDSSPPPKDKGKGKKAHKSSLSFISTPLFLPSIVIGQTNSIAHINNNNMNVDKAPPTEGTLPLPQNDILFSGSPPPSNYMTPRNGNGNFKRSVGCPSSDGQAQPSKPNSKGASEMPPPISPPDCKASTKPLMEYFNKKNMSFTDAA</sequence>
<reference evidence="2 3" key="1">
    <citation type="journal article" date="2020" name="ISME J.">
        <title>Uncovering the hidden diversity of litter-decomposition mechanisms in mushroom-forming fungi.</title>
        <authorList>
            <person name="Floudas D."/>
            <person name="Bentzer J."/>
            <person name="Ahren D."/>
            <person name="Johansson T."/>
            <person name="Persson P."/>
            <person name="Tunlid A."/>
        </authorList>
    </citation>
    <scope>NUCLEOTIDE SEQUENCE [LARGE SCALE GENOMIC DNA]</scope>
    <source>
        <strain evidence="2 3">CBS 146.42</strain>
    </source>
</reference>
<protein>
    <submittedName>
        <fullName evidence="2">Uncharacterized protein</fullName>
    </submittedName>
</protein>
<evidence type="ECO:0000256" key="1">
    <source>
        <dbReference type="SAM" id="MobiDB-lite"/>
    </source>
</evidence>
<proteinExistence type="predicted"/>
<feature type="region of interest" description="Disordered" evidence="1">
    <location>
        <begin position="585"/>
        <end position="661"/>
    </location>
</feature>
<feature type="region of interest" description="Disordered" evidence="1">
    <location>
        <begin position="291"/>
        <end position="314"/>
    </location>
</feature>